<evidence type="ECO:0000256" key="2">
    <source>
        <dbReference type="ARBA" id="ARBA00022525"/>
    </source>
</evidence>
<dbReference type="Gene3D" id="4.10.410.10">
    <property type="entry name" value="Pancreatic trypsin inhibitor Kunitz domain"/>
    <property type="match status" value="3"/>
</dbReference>
<dbReference type="CDD" id="cd00109">
    <property type="entry name" value="Kunitz-type"/>
    <property type="match status" value="2"/>
</dbReference>
<comment type="subcellular location">
    <subcellularLocation>
        <location evidence="1">Secreted</location>
    </subcellularLocation>
</comment>
<reference evidence="14" key="1">
    <citation type="journal article" date="2016" name="Ticks Tick Borne Dis.">
        <title>De novo assembly and annotation of the salivary gland transcriptome of Rhipicephalus appendiculatus male and female ticks during blood feeding.</title>
        <authorList>
            <person name="de Castro M.H."/>
            <person name="de Klerk D."/>
            <person name="Pienaar R."/>
            <person name="Latif A.A."/>
            <person name="Rees D.J."/>
            <person name="Mans B.J."/>
        </authorList>
    </citation>
    <scope>NUCLEOTIDE SEQUENCE</scope>
    <source>
        <tissue evidence="14">Salivary glands</tissue>
    </source>
</reference>
<evidence type="ECO:0000256" key="4">
    <source>
        <dbReference type="ARBA" id="ARBA00022737"/>
    </source>
</evidence>
<name>A0A131YU26_RHIAP</name>
<dbReference type="GO" id="GO:0005615">
    <property type="term" value="C:extracellular space"/>
    <property type="evidence" value="ECO:0007669"/>
    <property type="project" value="TreeGrafter"/>
</dbReference>
<comment type="subunit">
    <text evidence="11">Interacts with host thrombin and trypsin.</text>
</comment>
<feature type="domain" description="BPTI/Kunitz inhibitor" evidence="13">
    <location>
        <begin position="95"/>
        <end position="145"/>
    </location>
</feature>
<evidence type="ECO:0000256" key="8">
    <source>
        <dbReference type="ARBA" id="ARBA00023283"/>
    </source>
</evidence>
<dbReference type="GO" id="GO:0004867">
    <property type="term" value="F:serine-type endopeptidase inhibitor activity"/>
    <property type="evidence" value="ECO:0007669"/>
    <property type="project" value="UniProtKB-KW"/>
</dbReference>
<evidence type="ECO:0000256" key="5">
    <source>
        <dbReference type="ARBA" id="ARBA00022900"/>
    </source>
</evidence>
<dbReference type="InterPro" id="IPR036880">
    <property type="entry name" value="Kunitz_BPTI_sf"/>
</dbReference>
<keyword evidence="8" id="KW-0873">Pyrrolidone carboxylic acid</keyword>
<dbReference type="PRINTS" id="PR00759">
    <property type="entry name" value="BASICPTASE"/>
</dbReference>
<feature type="domain" description="BPTI/Kunitz inhibitor" evidence="13">
    <location>
        <begin position="153"/>
        <end position="208"/>
    </location>
</feature>
<dbReference type="FunFam" id="4.10.410.10:FF:000021">
    <property type="entry name" value="Serine protease inhibitor, putative"/>
    <property type="match status" value="1"/>
</dbReference>
<evidence type="ECO:0000259" key="13">
    <source>
        <dbReference type="PROSITE" id="PS50279"/>
    </source>
</evidence>
<organism evidence="14">
    <name type="scientific">Rhipicephalus appendiculatus</name>
    <name type="common">Brown ear tick</name>
    <dbReference type="NCBI Taxonomy" id="34631"/>
    <lineage>
        <taxon>Eukaryota</taxon>
        <taxon>Metazoa</taxon>
        <taxon>Ecdysozoa</taxon>
        <taxon>Arthropoda</taxon>
        <taxon>Chelicerata</taxon>
        <taxon>Arachnida</taxon>
        <taxon>Acari</taxon>
        <taxon>Parasitiformes</taxon>
        <taxon>Ixodida</taxon>
        <taxon>Ixodoidea</taxon>
        <taxon>Ixodidae</taxon>
        <taxon>Rhipicephalinae</taxon>
        <taxon>Rhipicephalus</taxon>
        <taxon>Rhipicephalus</taxon>
    </lineage>
</organism>
<feature type="signal peptide" evidence="12">
    <location>
        <begin position="1"/>
        <end position="26"/>
    </location>
</feature>
<evidence type="ECO:0000256" key="9">
    <source>
        <dbReference type="ARBA" id="ARBA00034146"/>
    </source>
</evidence>
<feature type="chain" id="PRO_5007285988" evidence="12">
    <location>
        <begin position="27"/>
        <end position="288"/>
    </location>
</feature>
<dbReference type="InterPro" id="IPR020901">
    <property type="entry name" value="Prtase_inh_Kunz-CS"/>
</dbReference>
<dbReference type="InterPro" id="IPR050098">
    <property type="entry name" value="TFPI/VKTCI-like"/>
</dbReference>
<dbReference type="InterPro" id="IPR002223">
    <property type="entry name" value="Kunitz_BPTI"/>
</dbReference>
<dbReference type="FunFam" id="4.10.410.10:FF:000020">
    <property type="entry name" value="Collagen, type VI, alpha 3"/>
    <property type="match status" value="1"/>
</dbReference>
<dbReference type="PANTHER" id="PTHR10083:SF376">
    <property type="entry name" value="SERINE PEPTIDASE INHIBITOR, KUNITZ TYPE, 3"/>
    <property type="match status" value="1"/>
</dbReference>
<dbReference type="SUPFAM" id="SSF57362">
    <property type="entry name" value="BPTI-like"/>
    <property type="match status" value="4"/>
</dbReference>
<keyword evidence="5" id="KW-0722">Serine protease inhibitor</keyword>
<feature type="domain" description="BPTI/Kunitz inhibitor" evidence="13">
    <location>
        <begin position="30"/>
        <end position="80"/>
    </location>
</feature>
<evidence type="ECO:0000256" key="7">
    <source>
        <dbReference type="ARBA" id="ARBA00023240"/>
    </source>
</evidence>
<evidence type="ECO:0000256" key="12">
    <source>
        <dbReference type="SAM" id="SignalP"/>
    </source>
</evidence>
<dbReference type="PROSITE" id="PS50279">
    <property type="entry name" value="BPTI_KUNITZ_2"/>
    <property type="match status" value="3"/>
</dbReference>
<proteinExistence type="predicted"/>
<evidence type="ECO:0000256" key="1">
    <source>
        <dbReference type="ARBA" id="ARBA00004613"/>
    </source>
</evidence>
<keyword evidence="7" id="KW-0800">Toxin</keyword>
<dbReference type="SMART" id="SM00131">
    <property type="entry name" value="KU"/>
    <property type="match status" value="3"/>
</dbReference>
<dbReference type="Pfam" id="PF00014">
    <property type="entry name" value="Kunitz_BPTI"/>
    <property type="match status" value="3"/>
</dbReference>
<keyword evidence="12" id="KW-0732">Signal</keyword>
<keyword evidence="4" id="KW-0677">Repeat</keyword>
<dbReference type="AlphaFoldDB" id="A0A131YU26"/>
<evidence type="ECO:0000256" key="11">
    <source>
        <dbReference type="ARBA" id="ARBA00063785"/>
    </source>
</evidence>
<dbReference type="PANTHER" id="PTHR10083">
    <property type="entry name" value="KUNITZ-TYPE PROTEASE INHIBITOR-RELATED"/>
    <property type="match status" value="1"/>
</dbReference>
<keyword evidence="7" id="KW-1199">Hemostasis impairing toxin</keyword>
<evidence type="ECO:0000256" key="6">
    <source>
        <dbReference type="ARBA" id="ARBA00023157"/>
    </source>
</evidence>
<protein>
    <submittedName>
        <fullName evidence="14">Tissue factor pathway inhibitor</fullName>
    </submittedName>
</protein>
<accession>A0A131YU26</accession>
<dbReference type="EMBL" id="GEDV01006505">
    <property type="protein sequence ID" value="JAP82052.1"/>
    <property type="molecule type" value="Transcribed_RNA"/>
</dbReference>
<keyword evidence="6" id="KW-1015">Disulfide bond</keyword>
<dbReference type="PROSITE" id="PS00280">
    <property type="entry name" value="BPTI_KUNITZ_1"/>
    <property type="match status" value="1"/>
</dbReference>
<keyword evidence="2" id="KW-0964">Secreted</keyword>
<evidence type="ECO:0000256" key="10">
    <source>
        <dbReference type="ARBA" id="ARBA00054786"/>
    </source>
</evidence>
<evidence type="ECO:0000313" key="14">
    <source>
        <dbReference type="EMBL" id="JAP82052.1"/>
    </source>
</evidence>
<keyword evidence="9" id="KW-1203">Blood coagulation cascade inhibiting toxin</keyword>
<sequence length="288" mass="33997">MQLQAFFVKIWLGGIFGLIIFEKSEANVYCFFKMDEGPCRSAHPRWFFNYTAKECQTFTYGGCEGNRNKFMTKDRCEQRCRGNEVLENLTPAKACFLPKVVGRCRAAFPRWYFNKEKRSCVTFIYGGCQGNANNFLTQSDCEDFCQEFLMDRCRQPIIQASKKSCDDEEKGYRYGYDKATKKCVKFMHSSCKENMNHFATRKECLLNCANNSPCLRKTRYHRSRFHVSYFYNAEEDKCQETRTFLYKTKVWPNENRFRKMNQCVTECMPDYAPVEKVQMPDIPVINLE</sequence>
<evidence type="ECO:0000256" key="3">
    <source>
        <dbReference type="ARBA" id="ARBA00022690"/>
    </source>
</evidence>
<keyword evidence="3" id="KW-0646">Protease inhibitor</keyword>
<comment type="function">
    <text evidence="10">Midgut thrombin inhibitor that plays a major role in keeping the midgut microenvironment at low hemostatic and inflammatory tonus. Also inhibits FXIa (F11), kallikrein (KLK1), neutrophil elastase (ELANE) and cathepsin G (CTSG), which play a role in the contact pathway of the coagulation cascade. Also abrogates platelet aggregation by cathepsin G and plasmin, and attenuates tissue factor (F3) pathway inhibitor cleavage by elastase. In vivo, inhibits thrombosis and promotes bleeding in mice.</text>
</comment>